<evidence type="ECO:0000313" key="3">
    <source>
        <dbReference type="Proteomes" id="UP001176500"/>
    </source>
</evidence>
<accession>A0ABT8LPC9</accession>
<comment type="caution">
    <text evidence="2">The sequence shown here is derived from an EMBL/GenBank/DDBJ whole genome shotgun (WGS) entry which is preliminary data.</text>
</comment>
<feature type="region of interest" description="Disordered" evidence="1">
    <location>
        <begin position="50"/>
        <end position="74"/>
    </location>
</feature>
<name>A0ABT8LPC9_9GAMM</name>
<protein>
    <submittedName>
        <fullName evidence="2">DUF2635 domain-containing protein</fullName>
    </submittedName>
</protein>
<gene>
    <name evidence="2" type="ORF">QO199_10965</name>
</gene>
<reference evidence="2" key="1">
    <citation type="submission" date="2023-05" db="EMBL/GenBank/DDBJ databases">
        <title>Cannabis rhizosphere genomes.</title>
        <authorList>
            <person name="Goff K.L."/>
        </authorList>
    </citation>
    <scope>NUCLEOTIDE SEQUENCE</scope>
    <source>
        <strain evidence="2">SPPC 2817</strain>
    </source>
</reference>
<keyword evidence="3" id="KW-1185">Reference proteome</keyword>
<evidence type="ECO:0000313" key="2">
    <source>
        <dbReference type="EMBL" id="MDN6879171.1"/>
    </source>
</evidence>
<sequence length="74" mass="8079">MINVIARTGVRVPKEEMPDRYITDGEAVSVAQSAYYRRRLREGDLLLVSDTPPGDVPATDVPEQALPAKAKGVK</sequence>
<organism evidence="2 3">
    <name type="scientific">Serratia bockelmannii</name>
    <dbReference type="NCBI Taxonomy" id="2703793"/>
    <lineage>
        <taxon>Bacteria</taxon>
        <taxon>Pseudomonadati</taxon>
        <taxon>Pseudomonadota</taxon>
        <taxon>Gammaproteobacteria</taxon>
        <taxon>Enterobacterales</taxon>
        <taxon>Yersiniaceae</taxon>
        <taxon>Serratia</taxon>
    </lineage>
</organism>
<dbReference type="Proteomes" id="UP001176500">
    <property type="component" value="Unassembled WGS sequence"/>
</dbReference>
<evidence type="ECO:0000256" key="1">
    <source>
        <dbReference type="SAM" id="MobiDB-lite"/>
    </source>
</evidence>
<dbReference type="RefSeq" id="WP_169541120.1">
    <property type="nucleotide sequence ID" value="NZ_JASMRX010000005.1"/>
</dbReference>
<proteinExistence type="predicted"/>
<dbReference type="EMBL" id="JASMRX010000005">
    <property type="protein sequence ID" value="MDN6879171.1"/>
    <property type="molecule type" value="Genomic_DNA"/>
</dbReference>